<dbReference type="InterPro" id="IPR036291">
    <property type="entry name" value="NAD(P)-bd_dom_sf"/>
</dbReference>
<keyword evidence="4" id="KW-1185">Reference proteome</keyword>
<dbReference type="InterPro" id="IPR000683">
    <property type="entry name" value="Gfo/Idh/MocA-like_OxRdtase_N"/>
</dbReference>
<protein>
    <recommendedName>
        <fullName evidence="2">Gfo/Idh/MocA-like oxidoreductase N-terminal domain-containing protein</fullName>
    </recommendedName>
</protein>
<gene>
    <name evidence="3" type="ORF">B4O97_00895</name>
</gene>
<dbReference type="PANTHER" id="PTHR43818:SF11">
    <property type="entry name" value="BCDNA.GH03377"/>
    <property type="match status" value="1"/>
</dbReference>
<dbReference type="InterPro" id="IPR050463">
    <property type="entry name" value="Gfo/Idh/MocA_oxidrdct_glycsds"/>
</dbReference>
<evidence type="ECO:0000259" key="2">
    <source>
        <dbReference type="Pfam" id="PF01408"/>
    </source>
</evidence>
<evidence type="ECO:0000256" key="1">
    <source>
        <dbReference type="ARBA" id="ARBA00023002"/>
    </source>
</evidence>
<dbReference type="SUPFAM" id="SSF51735">
    <property type="entry name" value="NAD(P)-binding Rossmann-fold domains"/>
    <property type="match status" value="1"/>
</dbReference>
<dbReference type="Gene3D" id="3.30.360.10">
    <property type="entry name" value="Dihydrodipicolinate Reductase, domain 2"/>
    <property type="match status" value="2"/>
</dbReference>
<dbReference type="EMBL" id="MWQY01000001">
    <property type="protein sequence ID" value="ORC38346.1"/>
    <property type="molecule type" value="Genomic_DNA"/>
</dbReference>
<evidence type="ECO:0000313" key="3">
    <source>
        <dbReference type="EMBL" id="ORC38346.1"/>
    </source>
</evidence>
<keyword evidence="1" id="KW-0560">Oxidoreductase</keyword>
<dbReference type="STRING" id="1963862.B4O97_00895"/>
<accession>A0A1Y1S3V1</accession>
<dbReference type="GO" id="GO:0000166">
    <property type="term" value="F:nucleotide binding"/>
    <property type="evidence" value="ECO:0007669"/>
    <property type="project" value="InterPro"/>
</dbReference>
<dbReference type="Pfam" id="PF01408">
    <property type="entry name" value="GFO_IDH_MocA"/>
    <property type="match status" value="1"/>
</dbReference>
<organism evidence="3 4">
    <name type="scientific">Marispirochaeta aestuarii</name>
    <dbReference type="NCBI Taxonomy" id="1963862"/>
    <lineage>
        <taxon>Bacteria</taxon>
        <taxon>Pseudomonadati</taxon>
        <taxon>Spirochaetota</taxon>
        <taxon>Spirochaetia</taxon>
        <taxon>Spirochaetales</taxon>
        <taxon>Spirochaetaceae</taxon>
        <taxon>Marispirochaeta</taxon>
    </lineage>
</organism>
<dbReference type="Gene3D" id="3.40.50.720">
    <property type="entry name" value="NAD(P)-binding Rossmann-like Domain"/>
    <property type="match status" value="1"/>
</dbReference>
<evidence type="ECO:0000313" key="4">
    <source>
        <dbReference type="Proteomes" id="UP000192343"/>
    </source>
</evidence>
<proteinExistence type="predicted"/>
<dbReference type="OrthoDB" id="9783105at2"/>
<dbReference type="RefSeq" id="WP_083047384.1">
    <property type="nucleotide sequence ID" value="NZ_MWQY01000001.1"/>
</dbReference>
<sequence length="306" mass="33029">MEHVRWGVVGAGHVCENMSGPPLYLVAHSSLELVHRRNREEGEEFVIRHGKGRYVESFSELVESGDIDAVYIATPTELHEEQALGALEAGKHVLVEHPMAPGSGSCERMLQAADRAKRKLGVALYRRGYPSVEKVRTVVQSGLIGTPIAGYVNSEFSTSQRIDLMRYLMGEMAEISLRSADVSDIGYDTASPLLCLMTGKGIPVTMSLKWTETGMPEGLLVEGDQGIVHLQDLKGGEILVIARGGEEKISLSVPGLPFSHWGIVENFVESLTAGSPLLCSGEDALNLARIMEGISRAKPGGRAVPV</sequence>
<dbReference type="GO" id="GO:0016491">
    <property type="term" value="F:oxidoreductase activity"/>
    <property type="evidence" value="ECO:0007669"/>
    <property type="project" value="UniProtKB-KW"/>
</dbReference>
<dbReference type="PANTHER" id="PTHR43818">
    <property type="entry name" value="BCDNA.GH03377"/>
    <property type="match status" value="1"/>
</dbReference>
<comment type="caution">
    <text evidence="3">The sequence shown here is derived from an EMBL/GenBank/DDBJ whole genome shotgun (WGS) entry which is preliminary data.</text>
</comment>
<reference evidence="3 4" key="1">
    <citation type="submission" date="2017-03" db="EMBL/GenBank/DDBJ databases">
        <title>Draft Genome sequence of Marispirochaeta sp. strain JC444.</title>
        <authorList>
            <person name="Shivani Y."/>
            <person name="Subhash Y."/>
            <person name="Sasikala C."/>
            <person name="Ramana C."/>
        </authorList>
    </citation>
    <scope>NUCLEOTIDE SEQUENCE [LARGE SCALE GENOMIC DNA]</scope>
    <source>
        <strain evidence="3 4">JC444</strain>
    </source>
</reference>
<name>A0A1Y1S3V1_9SPIO</name>
<dbReference type="Proteomes" id="UP000192343">
    <property type="component" value="Unassembled WGS sequence"/>
</dbReference>
<feature type="domain" description="Gfo/Idh/MocA-like oxidoreductase N-terminal" evidence="2">
    <location>
        <begin position="4"/>
        <end position="123"/>
    </location>
</feature>
<dbReference type="AlphaFoldDB" id="A0A1Y1S3V1"/>